<proteinExistence type="predicted"/>
<dbReference type="Gene3D" id="3.30.70.1450">
    <property type="entry name" value="Regulator of K+ conductance, C-terminal domain"/>
    <property type="match status" value="1"/>
</dbReference>
<keyword evidence="6" id="KW-0406">Ion transport</keyword>
<dbReference type="GO" id="GO:0005886">
    <property type="term" value="C:plasma membrane"/>
    <property type="evidence" value="ECO:0007669"/>
    <property type="project" value="InterPro"/>
</dbReference>
<dbReference type="EMBL" id="QGDL01000008">
    <property type="protein sequence ID" value="PWJ28539.1"/>
    <property type="molecule type" value="Genomic_DNA"/>
</dbReference>
<dbReference type="InterPro" id="IPR050721">
    <property type="entry name" value="Trk_Ktr_HKT_K-transport"/>
</dbReference>
<sequence>MKTKVLLVGGKSKAKSLAVSLLGRGYQVTAINDSHEECLKLAGINKLNVFEGDGTKPFILEDANASDYKIAIALTSKDEDNLVICELCKKRFHVHKTVALVSDPRKTDFFYAMGIDSVVCAISAVTNIIEQQAFMEQMANVIPIGKGRVQIAEIPISSTAPAAGKKLWEINLPKEVIIGCILHGDQIGIPCGDTKILAGDVLVLISGNGQELAAVKELTGRE</sequence>
<accession>A0A2Y9BHK3</accession>
<dbReference type="PANTHER" id="PTHR43833:SF5">
    <property type="entry name" value="TRK SYSTEM POTASSIUM UPTAKE PROTEIN TRKA"/>
    <property type="match status" value="1"/>
</dbReference>
<dbReference type="PROSITE" id="PS51202">
    <property type="entry name" value="RCK_C"/>
    <property type="match status" value="1"/>
</dbReference>
<dbReference type="RefSeq" id="WP_109731725.1">
    <property type="nucleotide sequence ID" value="NZ_BAAACK010000003.1"/>
</dbReference>
<dbReference type="PRINTS" id="PR00335">
    <property type="entry name" value="KUPTAKETRKA"/>
</dbReference>
<dbReference type="Proteomes" id="UP000245845">
    <property type="component" value="Unassembled WGS sequence"/>
</dbReference>
<dbReference type="Pfam" id="PF02080">
    <property type="entry name" value="TrkA_C"/>
    <property type="match status" value="1"/>
</dbReference>
<evidence type="ECO:0000259" key="7">
    <source>
        <dbReference type="PROSITE" id="PS51201"/>
    </source>
</evidence>
<dbReference type="InterPro" id="IPR006037">
    <property type="entry name" value="RCK_C"/>
</dbReference>
<evidence type="ECO:0000256" key="3">
    <source>
        <dbReference type="ARBA" id="ARBA00022538"/>
    </source>
</evidence>
<dbReference type="GO" id="GO:0015079">
    <property type="term" value="F:potassium ion transmembrane transporter activity"/>
    <property type="evidence" value="ECO:0007669"/>
    <property type="project" value="InterPro"/>
</dbReference>
<dbReference type="PROSITE" id="PS51201">
    <property type="entry name" value="RCK_N"/>
    <property type="match status" value="1"/>
</dbReference>
<protein>
    <recommendedName>
        <fullName evidence="1">Trk system potassium uptake protein TrkA</fullName>
    </recommendedName>
</protein>
<dbReference type="PANTHER" id="PTHR43833">
    <property type="entry name" value="POTASSIUM CHANNEL PROTEIN 2-RELATED-RELATED"/>
    <property type="match status" value="1"/>
</dbReference>
<dbReference type="SUPFAM" id="SSF51735">
    <property type="entry name" value="NAD(P)-binding Rossmann-fold domains"/>
    <property type="match status" value="1"/>
</dbReference>
<comment type="caution">
    <text evidence="9">The sequence shown here is derived from an EMBL/GenBank/DDBJ whole genome shotgun (WGS) entry which is preliminary data.</text>
</comment>
<evidence type="ECO:0000313" key="9">
    <source>
        <dbReference type="EMBL" id="PWJ28539.1"/>
    </source>
</evidence>
<evidence type="ECO:0000256" key="4">
    <source>
        <dbReference type="ARBA" id="ARBA00022958"/>
    </source>
</evidence>
<evidence type="ECO:0000256" key="2">
    <source>
        <dbReference type="ARBA" id="ARBA00022448"/>
    </source>
</evidence>
<organism evidence="9 10">
    <name type="scientific">Faecalicatena orotica</name>
    <dbReference type="NCBI Taxonomy" id="1544"/>
    <lineage>
        <taxon>Bacteria</taxon>
        <taxon>Bacillati</taxon>
        <taxon>Bacillota</taxon>
        <taxon>Clostridia</taxon>
        <taxon>Lachnospirales</taxon>
        <taxon>Lachnospiraceae</taxon>
        <taxon>Faecalicatena</taxon>
    </lineage>
</organism>
<evidence type="ECO:0000256" key="1">
    <source>
        <dbReference type="ARBA" id="ARBA00017378"/>
    </source>
</evidence>
<keyword evidence="3" id="KW-0633">Potassium transport</keyword>
<name>A0A2Y9BHK3_9FIRM</name>
<dbReference type="InterPro" id="IPR003148">
    <property type="entry name" value="RCK_N"/>
</dbReference>
<keyword evidence="5" id="KW-0520">NAD</keyword>
<dbReference type="InterPro" id="IPR036721">
    <property type="entry name" value="RCK_C_sf"/>
</dbReference>
<evidence type="ECO:0000313" key="10">
    <source>
        <dbReference type="Proteomes" id="UP000245845"/>
    </source>
</evidence>
<keyword evidence="2" id="KW-0813">Transport</keyword>
<dbReference type="InterPro" id="IPR036291">
    <property type="entry name" value="NAD(P)-bd_dom_sf"/>
</dbReference>
<feature type="domain" description="RCK C-terminal" evidence="8">
    <location>
        <begin position="139"/>
        <end position="221"/>
    </location>
</feature>
<keyword evidence="4" id="KW-0630">Potassium</keyword>
<dbReference type="InterPro" id="IPR006036">
    <property type="entry name" value="K_uptake_TrkA"/>
</dbReference>
<gene>
    <name evidence="9" type="ORF">A8806_10854</name>
</gene>
<dbReference type="OrthoDB" id="9810759at2"/>
<reference evidence="9 10" key="1">
    <citation type="submission" date="2018-05" db="EMBL/GenBank/DDBJ databases">
        <title>The Hungate 1000. A catalogue of reference genomes from the rumen microbiome.</title>
        <authorList>
            <person name="Kelly W."/>
        </authorList>
    </citation>
    <scope>NUCLEOTIDE SEQUENCE [LARGE SCALE GENOMIC DNA]</scope>
    <source>
        <strain evidence="9 10">NLAE-zl-C242</strain>
    </source>
</reference>
<evidence type="ECO:0000259" key="8">
    <source>
        <dbReference type="PROSITE" id="PS51202"/>
    </source>
</evidence>
<keyword evidence="10" id="KW-1185">Reference proteome</keyword>
<feature type="domain" description="RCK N-terminal" evidence="7">
    <location>
        <begin position="2"/>
        <end position="119"/>
    </location>
</feature>
<dbReference type="Pfam" id="PF02254">
    <property type="entry name" value="TrkA_N"/>
    <property type="match status" value="1"/>
</dbReference>
<dbReference type="SUPFAM" id="SSF116726">
    <property type="entry name" value="TrkA C-terminal domain-like"/>
    <property type="match status" value="1"/>
</dbReference>
<evidence type="ECO:0000256" key="5">
    <source>
        <dbReference type="ARBA" id="ARBA00023027"/>
    </source>
</evidence>
<dbReference type="Gene3D" id="3.40.50.720">
    <property type="entry name" value="NAD(P)-binding Rossmann-like Domain"/>
    <property type="match status" value="1"/>
</dbReference>
<evidence type="ECO:0000256" key="6">
    <source>
        <dbReference type="ARBA" id="ARBA00023065"/>
    </source>
</evidence>
<dbReference type="AlphaFoldDB" id="A0A2Y9BHK3"/>